<sequence length="781" mass="87770">MTDIKYAAKHRTDLKIMRAEWIEDMFKAWLDGEDINVEQYVQKYKSPPFYNLSVCLTNLPADFREIIERQITENGGTYCKDLTKHVTHLVAASATGKKYDFAKKWGMKIVAPEWLDRSLERGACLDEVLFDPLLSPSKRGQGAWTNPIAPKRTADPVAAADRRPLKRIKSKASQACSQDVWKDILIEDNDSTNLKKAETSLWEDNDVKMADQSAKVPYEPSFGFDITMETNDDSLFQMDSPDTGIFSGLTFFLSIFDDRQAALLTSHLIDNGGSIAKGMFRFSGNEKTCFVVVPHTTLKKDAPVVEGAYLITEWWIEKCLHRKAFLDPLSEIISGPLFTNQHALDGANQYSVSVSGFSGIEHLHIKKILIRLGFRFEESLNRRRSLLILNETSKKSQKAQKAKEWGVRIVQVSWLWDTLEIGCIARIRKYVLDGKEGDDLRIDCGEASTLNEESIAPTAKQKVIPPPQNPGIRKFDDVPTFISKDSIRSHILDGCVVCVSTKLSTCEIEYLAIAEILGAGCLREFKPGQVTHLIHQSSHMNDSHKDFRAAKNVEPRPYIVSPHWLFSCRNNNQRMDETIFPHTFDPNKALQYERSVSPEKKSSQKNIIMSTKQDENTPPPSAVPKKLETITESNVSLVTGAEDTKPSIHLSQIGNLARFMEQNTTVPHSRTKKRLKGRVISRTASESNSITTVPPSIESEYNLLQDRTNSDFDGSQLQSQGGVKYGDPDAQREKRRILATLSGIEYHETQEGTVMTPAVDAFPKGRKGRTPGTARKDKAKS</sequence>
<evidence type="ECO:0000313" key="4">
    <source>
        <dbReference type="EMBL" id="OLL21835.1"/>
    </source>
</evidence>
<dbReference type="PANTHER" id="PTHR13561:SF20">
    <property type="entry name" value="DNA TOPOISOMERASE 2-BINDING PROTEIN 1"/>
    <property type="match status" value="1"/>
</dbReference>
<dbReference type="SMART" id="SM00292">
    <property type="entry name" value="BRCT"/>
    <property type="match status" value="4"/>
</dbReference>
<feature type="region of interest" description="Disordered" evidence="2">
    <location>
        <begin position="595"/>
        <end position="624"/>
    </location>
</feature>
<dbReference type="Pfam" id="PF12738">
    <property type="entry name" value="PTCB-BRCT"/>
    <property type="match status" value="1"/>
</dbReference>
<feature type="compositionally biased region" description="Polar residues" evidence="2">
    <location>
        <begin position="707"/>
        <end position="721"/>
    </location>
</feature>
<organism evidence="4 5">
    <name type="scientific">Neolecta irregularis (strain DAH-3)</name>
    <dbReference type="NCBI Taxonomy" id="1198029"/>
    <lineage>
        <taxon>Eukaryota</taxon>
        <taxon>Fungi</taxon>
        <taxon>Dikarya</taxon>
        <taxon>Ascomycota</taxon>
        <taxon>Taphrinomycotina</taxon>
        <taxon>Neolectales</taxon>
        <taxon>Neolectaceae</taxon>
        <taxon>Neolecta</taxon>
    </lineage>
</organism>
<feature type="domain" description="BRCT" evidence="3">
    <location>
        <begin position="487"/>
        <end position="582"/>
    </location>
</feature>
<reference evidence="4 5" key="1">
    <citation type="submission" date="2016-04" db="EMBL/GenBank/DDBJ databases">
        <title>Evolutionary innovation and constraint leading to complex multicellularity in the Ascomycota.</title>
        <authorList>
            <person name="Cisse O."/>
            <person name="Nguyen A."/>
            <person name="Hewitt D.A."/>
            <person name="Jedd G."/>
            <person name="Stajich J.E."/>
        </authorList>
    </citation>
    <scope>NUCLEOTIDE SEQUENCE [LARGE SCALE GENOMIC DNA]</scope>
    <source>
        <strain evidence="4 5">DAH-3</strain>
    </source>
</reference>
<feature type="region of interest" description="Disordered" evidence="2">
    <location>
        <begin position="760"/>
        <end position="781"/>
    </location>
</feature>
<name>A0A1U7LGQ3_NEOID</name>
<dbReference type="InterPro" id="IPR001357">
    <property type="entry name" value="BRCT_dom"/>
</dbReference>
<feature type="region of interest" description="Disordered" evidence="2">
    <location>
        <begin position="140"/>
        <end position="164"/>
    </location>
</feature>
<gene>
    <name evidence="4" type="ORF">NEOLI_003830</name>
</gene>
<dbReference type="Proteomes" id="UP000186594">
    <property type="component" value="Unassembled WGS sequence"/>
</dbReference>
<evidence type="ECO:0000256" key="1">
    <source>
        <dbReference type="ARBA" id="ARBA00022737"/>
    </source>
</evidence>
<evidence type="ECO:0000256" key="2">
    <source>
        <dbReference type="SAM" id="MobiDB-lite"/>
    </source>
</evidence>
<dbReference type="EMBL" id="LXFE01004230">
    <property type="protein sequence ID" value="OLL21835.1"/>
    <property type="molecule type" value="Genomic_DNA"/>
</dbReference>
<feature type="domain" description="BRCT" evidence="3">
    <location>
        <begin position="339"/>
        <end position="432"/>
    </location>
</feature>
<dbReference type="Gene3D" id="3.40.50.10190">
    <property type="entry name" value="BRCT domain"/>
    <property type="match status" value="5"/>
</dbReference>
<keyword evidence="5" id="KW-1185">Reference proteome</keyword>
<feature type="domain" description="BRCT" evidence="3">
    <location>
        <begin position="44"/>
        <end position="127"/>
    </location>
</feature>
<dbReference type="AlphaFoldDB" id="A0A1U7LGQ3"/>
<keyword evidence="1" id="KW-0677">Repeat</keyword>
<dbReference type="PROSITE" id="PS50172">
    <property type="entry name" value="BRCT"/>
    <property type="match status" value="4"/>
</dbReference>
<accession>A0A1U7LGQ3</accession>
<feature type="region of interest" description="Disordered" evidence="2">
    <location>
        <begin position="707"/>
        <end position="730"/>
    </location>
</feature>
<dbReference type="GO" id="GO:0033314">
    <property type="term" value="P:mitotic DNA replication checkpoint signaling"/>
    <property type="evidence" value="ECO:0007669"/>
    <property type="project" value="TreeGrafter"/>
</dbReference>
<evidence type="ECO:0000259" key="3">
    <source>
        <dbReference type="PROSITE" id="PS50172"/>
    </source>
</evidence>
<dbReference type="GO" id="GO:0006270">
    <property type="term" value="P:DNA replication initiation"/>
    <property type="evidence" value="ECO:0007669"/>
    <property type="project" value="TreeGrafter"/>
</dbReference>
<feature type="domain" description="BRCT" evidence="3">
    <location>
        <begin position="241"/>
        <end position="333"/>
    </location>
</feature>
<dbReference type="Pfam" id="PF00533">
    <property type="entry name" value="BRCT"/>
    <property type="match status" value="1"/>
</dbReference>
<dbReference type="CDD" id="cd17723">
    <property type="entry name" value="BRCT_Rad4_rpt4"/>
    <property type="match status" value="1"/>
</dbReference>
<dbReference type="InterPro" id="IPR036420">
    <property type="entry name" value="BRCT_dom_sf"/>
</dbReference>
<evidence type="ECO:0000313" key="5">
    <source>
        <dbReference type="Proteomes" id="UP000186594"/>
    </source>
</evidence>
<protein>
    <submittedName>
        <fullName evidence="4">S-M checkpoint control protein rad4</fullName>
    </submittedName>
</protein>
<dbReference type="GO" id="GO:0007095">
    <property type="term" value="P:mitotic G2 DNA damage checkpoint signaling"/>
    <property type="evidence" value="ECO:0007669"/>
    <property type="project" value="TreeGrafter"/>
</dbReference>
<dbReference type="PANTHER" id="PTHR13561">
    <property type="entry name" value="DNA REPLICATION REGULATOR DPB11-RELATED"/>
    <property type="match status" value="1"/>
</dbReference>
<dbReference type="STRING" id="1198029.A0A1U7LGQ3"/>
<comment type="caution">
    <text evidence="4">The sequence shown here is derived from an EMBL/GenBank/DDBJ whole genome shotgun (WGS) entry which is preliminary data.</text>
</comment>
<dbReference type="OrthoDB" id="251770at2759"/>
<dbReference type="SUPFAM" id="SSF52113">
    <property type="entry name" value="BRCT domain"/>
    <property type="match status" value="4"/>
</dbReference>
<dbReference type="OMA" id="PMKRHNI"/>
<dbReference type="CDD" id="cd18433">
    <property type="entry name" value="BRCT_Rad4_rpt3"/>
    <property type="match status" value="1"/>
</dbReference>
<proteinExistence type="predicted"/>